<reference evidence="1" key="1">
    <citation type="submission" date="2021-08" db="EMBL/GenBank/DDBJ databases">
        <title>The first chromosome-level gecko genome reveals the dynamic sex chromosomes of Neotropical dwarf geckos (Sphaerodactylidae: Sphaerodactylus).</title>
        <authorList>
            <person name="Pinto B.J."/>
            <person name="Keating S.E."/>
            <person name="Gamble T."/>
        </authorList>
    </citation>
    <scope>NUCLEOTIDE SEQUENCE</scope>
    <source>
        <strain evidence="1">TG3544</strain>
    </source>
</reference>
<evidence type="ECO:0000313" key="1">
    <source>
        <dbReference type="EMBL" id="KAH8000297.1"/>
    </source>
</evidence>
<accession>A0ACB8F593</accession>
<sequence length="119" mass="13845">MYFCEPPWLGRTIKFEGTNVPMQHRLVALHPKEKQGINSLYSIFHRSNDIHSGDSEPGPSDIPVLFLWKCNPVEDLSWDFRNMVFREVDEPCQSNFSHRRSMKGRQTMACMGNGRNNFV</sequence>
<evidence type="ECO:0000313" key="2">
    <source>
        <dbReference type="Proteomes" id="UP000827872"/>
    </source>
</evidence>
<gene>
    <name evidence="1" type="ORF">K3G42_024067</name>
</gene>
<name>A0ACB8F593_9SAUR</name>
<keyword evidence="2" id="KW-1185">Reference proteome</keyword>
<dbReference type="Proteomes" id="UP000827872">
    <property type="component" value="Linkage Group LG05"/>
</dbReference>
<proteinExistence type="predicted"/>
<comment type="caution">
    <text evidence="1">The sequence shown here is derived from an EMBL/GenBank/DDBJ whole genome shotgun (WGS) entry which is preliminary data.</text>
</comment>
<organism evidence="1 2">
    <name type="scientific">Sphaerodactylus townsendi</name>
    <dbReference type="NCBI Taxonomy" id="933632"/>
    <lineage>
        <taxon>Eukaryota</taxon>
        <taxon>Metazoa</taxon>
        <taxon>Chordata</taxon>
        <taxon>Craniata</taxon>
        <taxon>Vertebrata</taxon>
        <taxon>Euteleostomi</taxon>
        <taxon>Lepidosauria</taxon>
        <taxon>Squamata</taxon>
        <taxon>Bifurcata</taxon>
        <taxon>Gekkota</taxon>
        <taxon>Sphaerodactylidae</taxon>
        <taxon>Sphaerodactylus</taxon>
    </lineage>
</organism>
<protein>
    <submittedName>
        <fullName evidence="1">Uncharacterized protein</fullName>
    </submittedName>
</protein>
<dbReference type="EMBL" id="CM037618">
    <property type="protein sequence ID" value="KAH8000297.1"/>
    <property type="molecule type" value="Genomic_DNA"/>
</dbReference>